<dbReference type="eggNOG" id="ENOG50331XF">
    <property type="taxonomic scope" value="Bacteria"/>
</dbReference>
<sequence length="73" mass="8415">MTTVEKIRVLLARRNIPEAELARRLGKTPQNFNRKMKVERFTEEDLEAIAKALNCTVIQAVPVFRMNESGEEI</sequence>
<dbReference type="InParanoid" id="F5YFN8"/>
<dbReference type="KEGG" id="taz:TREAZ_2482"/>
<dbReference type="AlphaFoldDB" id="F5YFN8"/>
<name>F5YFN8_LEAAZ</name>
<dbReference type="InterPro" id="IPR010982">
    <property type="entry name" value="Lambda_DNA-bd_dom_sf"/>
</dbReference>
<dbReference type="Proteomes" id="UP000009222">
    <property type="component" value="Chromosome"/>
</dbReference>
<accession>F5YFN8</accession>
<gene>
    <name evidence="2" type="ordered locus">TREAZ_2482</name>
</gene>
<dbReference type="GO" id="GO:0003677">
    <property type="term" value="F:DNA binding"/>
    <property type="evidence" value="ECO:0007669"/>
    <property type="project" value="InterPro"/>
</dbReference>
<dbReference type="STRING" id="545695.TREAZ_2482"/>
<dbReference type="Pfam" id="PF13443">
    <property type="entry name" value="HTH_26"/>
    <property type="match status" value="1"/>
</dbReference>
<organism evidence="2 3">
    <name type="scientific">Leadbettera azotonutricia (strain ATCC BAA-888 / DSM 13862 / ZAS-9)</name>
    <name type="common">Treponema azotonutricium</name>
    <dbReference type="NCBI Taxonomy" id="545695"/>
    <lineage>
        <taxon>Bacteria</taxon>
        <taxon>Pseudomonadati</taxon>
        <taxon>Spirochaetota</taxon>
        <taxon>Spirochaetia</taxon>
        <taxon>Spirochaetales</taxon>
        <taxon>Breznakiellaceae</taxon>
        <taxon>Leadbettera</taxon>
    </lineage>
</organism>
<dbReference type="Gene3D" id="1.10.260.40">
    <property type="entry name" value="lambda repressor-like DNA-binding domains"/>
    <property type="match status" value="1"/>
</dbReference>
<reference evidence="3" key="1">
    <citation type="submission" date="2009-12" db="EMBL/GenBank/DDBJ databases">
        <title>Complete sequence of Treponema azotonutricium strain ZAS-9.</title>
        <authorList>
            <person name="Tetu S.G."/>
            <person name="Matson E."/>
            <person name="Ren Q."/>
            <person name="Seshadri R."/>
            <person name="Elbourne L."/>
            <person name="Hassan K.A."/>
            <person name="Durkin A."/>
            <person name="Radune D."/>
            <person name="Mohamoud Y."/>
            <person name="Shay R."/>
            <person name="Jin S."/>
            <person name="Zhang X."/>
            <person name="Lucey K."/>
            <person name="Ballor N.R."/>
            <person name="Ottesen E."/>
            <person name="Rosenthal R."/>
            <person name="Allen A."/>
            <person name="Leadbetter J.R."/>
            <person name="Paulsen I.T."/>
        </authorList>
    </citation>
    <scope>NUCLEOTIDE SEQUENCE [LARGE SCALE GENOMIC DNA]</scope>
    <source>
        <strain evidence="3">ATCC BAA-888 / DSM 13862 / ZAS-9</strain>
    </source>
</reference>
<evidence type="ECO:0000313" key="3">
    <source>
        <dbReference type="Proteomes" id="UP000009222"/>
    </source>
</evidence>
<dbReference type="InterPro" id="IPR001387">
    <property type="entry name" value="Cro/C1-type_HTH"/>
</dbReference>
<dbReference type="SUPFAM" id="SSF47413">
    <property type="entry name" value="lambda repressor-like DNA-binding domains"/>
    <property type="match status" value="1"/>
</dbReference>
<keyword evidence="3" id="KW-1185">Reference proteome</keyword>
<reference evidence="2 3" key="2">
    <citation type="journal article" date="2011" name="ISME J.">
        <title>RNA-seq reveals cooperative metabolic interactions between two termite-gut spirochete species in co-culture.</title>
        <authorList>
            <person name="Rosenthal A.Z."/>
            <person name="Matson E.G."/>
            <person name="Eldar A."/>
            <person name="Leadbetter J.R."/>
        </authorList>
    </citation>
    <scope>NUCLEOTIDE SEQUENCE [LARGE SCALE GENOMIC DNA]</scope>
    <source>
        <strain evidence="3">ATCC BAA-888 / DSM 13862 / ZAS-9</strain>
    </source>
</reference>
<evidence type="ECO:0000313" key="2">
    <source>
        <dbReference type="EMBL" id="AEF81834.1"/>
    </source>
</evidence>
<proteinExistence type="predicted"/>
<evidence type="ECO:0000259" key="1">
    <source>
        <dbReference type="Pfam" id="PF13443"/>
    </source>
</evidence>
<dbReference type="EMBL" id="CP001841">
    <property type="protein sequence ID" value="AEF81834.1"/>
    <property type="molecule type" value="Genomic_DNA"/>
</dbReference>
<dbReference type="HOGENOM" id="CLU_176856_1_0_12"/>
<dbReference type="OrthoDB" id="1653613at2"/>
<feature type="domain" description="HTH cro/C1-type" evidence="1">
    <location>
        <begin position="6"/>
        <end position="57"/>
    </location>
</feature>
<protein>
    <submittedName>
        <fullName evidence="2">Conserved domain protein</fullName>
    </submittedName>
</protein>